<comment type="caution">
    <text evidence="1">The sequence shown here is derived from an EMBL/GenBank/DDBJ whole genome shotgun (WGS) entry which is preliminary data.</text>
</comment>
<organism evidence="1 2">
    <name type="scientific">Phycicoccus flavus</name>
    <dbReference type="NCBI Taxonomy" id="2502783"/>
    <lineage>
        <taxon>Bacteria</taxon>
        <taxon>Bacillati</taxon>
        <taxon>Actinomycetota</taxon>
        <taxon>Actinomycetes</taxon>
        <taxon>Micrococcales</taxon>
        <taxon>Intrasporangiaceae</taxon>
        <taxon>Phycicoccus</taxon>
    </lineage>
</organism>
<evidence type="ECO:0008006" key="3">
    <source>
        <dbReference type="Google" id="ProtNLM"/>
    </source>
</evidence>
<dbReference type="AlphaFoldDB" id="A0A8T6R965"/>
<reference evidence="1" key="1">
    <citation type="submission" date="2020-03" db="EMBL/GenBank/DDBJ databases">
        <title>Phycicoccus flavus sp. nov., a novel endophytic actinobacterium isolated from branch of Kandelia candel.</title>
        <authorList>
            <person name="Tuo L."/>
        </authorList>
    </citation>
    <scope>NUCLEOTIDE SEQUENCE</scope>
    <source>
        <strain evidence="1">CMS6Z-2</strain>
    </source>
</reference>
<dbReference type="InterPro" id="IPR009061">
    <property type="entry name" value="DNA-bd_dom_put_sf"/>
</dbReference>
<sequence length="234" mass="25726">MSATSHPALEWLVRRRDGESAALIGWRDGVPAATVRRVTDPYGPFPRATRQLGRTHIPEAVAGARARRWLQARRRGQSVTAIAAREGVAHQLVSRMTADYGPFPAPEVIEEWAQARRAGRTMAQIAAADDIPVTVVSRATRSHGPFTPIGPRLPDGVVGLKGLAQMVGVTEPTVVRWVRQDRTPAPDFITASGRRLWLPATLTRWLSDANLATCPDCRARCISLSHHRRIAHRP</sequence>
<accession>A0A8T6R965</accession>
<keyword evidence="2" id="KW-1185">Reference proteome</keyword>
<evidence type="ECO:0000313" key="1">
    <source>
        <dbReference type="EMBL" id="NHA68761.1"/>
    </source>
</evidence>
<dbReference type="SUPFAM" id="SSF46955">
    <property type="entry name" value="Putative DNA-binding domain"/>
    <property type="match status" value="1"/>
</dbReference>
<protein>
    <recommendedName>
        <fullName evidence="3">Helix-turn-helix domain-containing protein</fullName>
    </recommendedName>
</protein>
<proteinExistence type="predicted"/>
<gene>
    <name evidence="1" type="ORF">EPD83_011985</name>
</gene>
<name>A0A8T6R965_9MICO</name>
<dbReference type="EMBL" id="SAYU02000037">
    <property type="protein sequence ID" value="NHA68761.1"/>
    <property type="molecule type" value="Genomic_DNA"/>
</dbReference>
<dbReference type="Proteomes" id="UP000287866">
    <property type="component" value="Unassembled WGS sequence"/>
</dbReference>
<evidence type="ECO:0000313" key="2">
    <source>
        <dbReference type="Proteomes" id="UP000287866"/>
    </source>
</evidence>